<reference evidence="1" key="1">
    <citation type="submission" date="2023-10" db="EMBL/GenBank/DDBJ databases">
        <title>Genome assembly of Pristionchus species.</title>
        <authorList>
            <person name="Yoshida K."/>
            <person name="Sommer R.J."/>
        </authorList>
    </citation>
    <scope>NUCLEOTIDE SEQUENCE</scope>
    <source>
        <strain evidence="1">RS5133</strain>
    </source>
</reference>
<name>A0AAV5W9C8_9BILA</name>
<protein>
    <submittedName>
        <fullName evidence="1">Uncharacterized protein</fullName>
    </submittedName>
</protein>
<proteinExistence type="predicted"/>
<keyword evidence="2" id="KW-1185">Reference proteome</keyword>
<comment type="caution">
    <text evidence="1">The sequence shown here is derived from an EMBL/GenBank/DDBJ whole genome shotgun (WGS) entry which is preliminary data.</text>
</comment>
<evidence type="ECO:0000313" key="1">
    <source>
        <dbReference type="EMBL" id="GMT28417.1"/>
    </source>
</evidence>
<gene>
    <name evidence="1" type="ORF">PFISCL1PPCAC_19714</name>
</gene>
<dbReference type="EMBL" id="BTSY01000005">
    <property type="protein sequence ID" value="GMT28417.1"/>
    <property type="molecule type" value="Genomic_DNA"/>
</dbReference>
<sequence>LKVMRIVSHSGVGVDRLSGLTPLDRSNSSNPSSGCSTVALRVGGVRVGTARGATVCSTVRMLFSIDPASRAPTSSSSSSDSSSSKFCAVCTLSSWYLLQASTSC</sequence>
<evidence type="ECO:0000313" key="2">
    <source>
        <dbReference type="Proteomes" id="UP001432322"/>
    </source>
</evidence>
<dbReference type="Proteomes" id="UP001432322">
    <property type="component" value="Unassembled WGS sequence"/>
</dbReference>
<organism evidence="1 2">
    <name type="scientific">Pristionchus fissidentatus</name>
    <dbReference type="NCBI Taxonomy" id="1538716"/>
    <lineage>
        <taxon>Eukaryota</taxon>
        <taxon>Metazoa</taxon>
        <taxon>Ecdysozoa</taxon>
        <taxon>Nematoda</taxon>
        <taxon>Chromadorea</taxon>
        <taxon>Rhabditida</taxon>
        <taxon>Rhabditina</taxon>
        <taxon>Diplogasteromorpha</taxon>
        <taxon>Diplogasteroidea</taxon>
        <taxon>Neodiplogasteridae</taxon>
        <taxon>Pristionchus</taxon>
    </lineage>
</organism>
<dbReference type="AlphaFoldDB" id="A0AAV5W9C8"/>
<accession>A0AAV5W9C8</accession>
<feature type="non-terminal residue" evidence="1">
    <location>
        <position position="1"/>
    </location>
</feature>